<evidence type="ECO:0000256" key="1">
    <source>
        <dbReference type="ARBA" id="ARBA00012089"/>
    </source>
</evidence>
<feature type="compositionally biased region" description="Polar residues" evidence="6">
    <location>
        <begin position="246"/>
        <end position="261"/>
    </location>
</feature>
<dbReference type="Gene3D" id="3.40.50.620">
    <property type="entry name" value="HUPs"/>
    <property type="match status" value="1"/>
</dbReference>
<evidence type="ECO:0000256" key="6">
    <source>
        <dbReference type="SAM" id="MobiDB-lite"/>
    </source>
</evidence>
<comment type="caution">
    <text evidence="8">The sequence shown here is derived from an EMBL/GenBank/DDBJ whole genome shotgun (WGS) entry which is preliminary data.</text>
</comment>
<feature type="region of interest" description="Disordered" evidence="6">
    <location>
        <begin position="231"/>
        <end position="275"/>
    </location>
</feature>
<dbReference type="EMBL" id="JAAAJA010000727">
    <property type="protein sequence ID" value="KAG0250078.1"/>
    <property type="molecule type" value="Genomic_DNA"/>
</dbReference>
<feature type="compositionally biased region" description="Polar residues" evidence="6">
    <location>
        <begin position="566"/>
        <end position="578"/>
    </location>
</feature>
<reference evidence="8" key="1">
    <citation type="journal article" date="2020" name="Fungal Divers.">
        <title>Resolving the Mortierellaceae phylogeny through synthesis of multi-gene phylogenetics and phylogenomics.</title>
        <authorList>
            <person name="Vandepol N."/>
            <person name="Liber J."/>
            <person name="Desiro A."/>
            <person name="Na H."/>
            <person name="Kennedy M."/>
            <person name="Barry K."/>
            <person name="Grigoriev I.V."/>
            <person name="Miller A.N."/>
            <person name="O'Donnell K."/>
            <person name="Stajich J.E."/>
            <person name="Bonito G."/>
        </authorList>
    </citation>
    <scope>NUCLEOTIDE SEQUENCE</scope>
    <source>
        <strain evidence="8">KOD948</strain>
    </source>
</reference>
<accession>A0A9P6TX86</accession>
<dbReference type="Proteomes" id="UP000726737">
    <property type="component" value="Unassembled WGS sequence"/>
</dbReference>
<dbReference type="Pfam" id="PF01902">
    <property type="entry name" value="Diphthami_syn_2"/>
    <property type="match status" value="1"/>
</dbReference>
<dbReference type="InterPro" id="IPR002761">
    <property type="entry name" value="Diphthami_syn_dom"/>
</dbReference>
<feature type="region of interest" description="Disordered" evidence="6">
    <location>
        <begin position="407"/>
        <end position="471"/>
    </location>
</feature>
<evidence type="ECO:0000259" key="7">
    <source>
        <dbReference type="Pfam" id="PF01902"/>
    </source>
</evidence>
<evidence type="ECO:0000256" key="2">
    <source>
        <dbReference type="ARBA" id="ARBA00018426"/>
    </source>
</evidence>
<feature type="compositionally biased region" description="Basic residues" evidence="6">
    <location>
        <begin position="441"/>
        <end position="454"/>
    </location>
</feature>
<dbReference type="SUPFAM" id="SSF52402">
    <property type="entry name" value="Adenine nucleotide alpha hydrolases-like"/>
    <property type="match status" value="1"/>
</dbReference>
<dbReference type="AlphaFoldDB" id="A0A9P6TX86"/>
<evidence type="ECO:0000313" key="9">
    <source>
        <dbReference type="Proteomes" id="UP000726737"/>
    </source>
</evidence>
<evidence type="ECO:0000256" key="5">
    <source>
        <dbReference type="ARBA" id="ARBA00048108"/>
    </source>
</evidence>
<protein>
    <recommendedName>
        <fullName evidence="2">Diphthine--ammonia ligase</fullName>
        <ecNumber evidence="1">6.3.1.14</ecNumber>
    </recommendedName>
    <alternativeName>
        <fullName evidence="3">Diphthamide synthase</fullName>
    </alternativeName>
    <alternativeName>
        <fullName evidence="4">Diphthamide synthetase</fullName>
    </alternativeName>
</protein>
<dbReference type="EC" id="6.3.1.14" evidence="1"/>
<feature type="compositionally biased region" description="Low complexity" evidence="6">
    <location>
        <begin position="263"/>
        <end position="274"/>
    </location>
</feature>
<evidence type="ECO:0000256" key="3">
    <source>
        <dbReference type="ARBA" id="ARBA00029814"/>
    </source>
</evidence>
<comment type="catalytic activity">
    <reaction evidence="5">
        <text>diphthine-[translation elongation factor 2] + NH4(+) + ATP = diphthamide-[translation elongation factor 2] + AMP + diphosphate + H(+)</text>
        <dbReference type="Rhea" id="RHEA:19753"/>
        <dbReference type="Rhea" id="RHEA-COMP:10172"/>
        <dbReference type="Rhea" id="RHEA-COMP:10174"/>
        <dbReference type="ChEBI" id="CHEBI:15378"/>
        <dbReference type="ChEBI" id="CHEBI:16692"/>
        <dbReference type="ChEBI" id="CHEBI:28938"/>
        <dbReference type="ChEBI" id="CHEBI:30616"/>
        <dbReference type="ChEBI" id="CHEBI:33019"/>
        <dbReference type="ChEBI" id="CHEBI:82696"/>
        <dbReference type="ChEBI" id="CHEBI:456215"/>
        <dbReference type="EC" id="6.3.1.14"/>
    </reaction>
</comment>
<feature type="domain" description="Diphthamide synthase" evidence="7">
    <location>
        <begin position="5"/>
        <end position="212"/>
    </location>
</feature>
<feature type="region of interest" description="Disordered" evidence="6">
    <location>
        <begin position="504"/>
        <end position="529"/>
    </location>
</feature>
<gene>
    <name evidence="8" type="ORF">BG011_008663</name>
</gene>
<dbReference type="OrthoDB" id="686384at2759"/>
<evidence type="ECO:0000313" key="8">
    <source>
        <dbReference type="EMBL" id="KAG0250078.1"/>
    </source>
</evidence>
<proteinExistence type="predicted"/>
<dbReference type="Gene3D" id="3.90.1490.10">
    <property type="entry name" value="putative n-type atp pyrophosphatase, domain 2"/>
    <property type="match status" value="1"/>
</dbReference>
<feature type="region of interest" description="Disordered" evidence="6">
    <location>
        <begin position="560"/>
        <end position="618"/>
    </location>
</feature>
<feature type="compositionally biased region" description="Polar residues" evidence="6">
    <location>
        <begin position="592"/>
        <end position="610"/>
    </location>
</feature>
<organism evidence="8 9">
    <name type="scientific">Mortierella polycephala</name>
    <dbReference type="NCBI Taxonomy" id="41804"/>
    <lineage>
        <taxon>Eukaryota</taxon>
        <taxon>Fungi</taxon>
        <taxon>Fungi incertae sedis</taxon>
        <taxon>Mucoromycota</taxon>
        <taxon>Mortierellomycotina</taxon>
        <taxon>Mortierellomycetes</taxon>
        <taxon>Mortierellales</taxon>
        <taxon>Mortierellaceae</taxon>
        <taxon>Mortierella</taxon>
    </lineage>
</organism>
<dbReference type="InterPro" id="IPR014729">
    <property type="entry name" value="Rossmann-like_a/b/a_fold"/>
</dbReference>
<name>A0A9P6TX86_9FUNG</name>
<feature type="region of interest" description="Disordered" evidence="6">
    <location>
        <begin position="335"/>
        <end position="366"/>
    </location>
</feature>
<dbReference type="GO" id="GO:0017178">
    <property type="term" value="F:diphthine-ammonia ligase activity"/>
    <property type="evidence" value="ECO:0007669"/>
    <property type="project" value="UniProtKB-EC"/>
</dbReference>
<evidence type="ECO:0000256" key="4">
    <source>
        <dbReference type="ARBA" id="ARBA00031552"/>
    </source>
</evidence>
<keyword evidence="9" id="KW-1185">Reference proteome</keyword>
<sequence length="726" mass="79890">MSQRRAAISFTGGKDCTMALCIAKATHDIVLLVTFVPKNFGSFKAHSLEIIKLQAKALDIPHILVEIGEEGKTHLECYREKITEVRDQYNLDLLVTGDILNVCGNFMSRATEDIVELSCPIWAIDRPKLLESLFERKFELLITCASIEKLGGDESVAREFVGSRLTQDFMKTHLEPRVDKVDMGGELGEFHTMVLTVPELYNGYRIEYDGRQLVEGEYMYMEFENVRLVREEQKRSSRSSSKSRSTITTNQESTCSSTGLQELSLPPSSPNSLLDHAQSADATSFLGSVWNLVRDAKDLAAKELDKLLEQFPYKAPSKSHLITNEDRILAVKKPGTSTTQASKSLLGHGPRMKRKGHQQPNNKNRAHTKRLLDQGFKALVNDVSSMGVQPMSPSVTSSILSEDNDALWEHSQPSPTPGSVSGSGPETGGSHSAKLLTAASSKHRPYHSSSSHRTKTQDVNGWESSGDGFQRTEESDLSDYAYVHQGPSAANSIASMAEALSISGKRRTRHRQHNHRRHSVNYRGQKRHSSVLNHAAQGRYGPLEERSNLDGPGHVYPISTAIYPQRPSSRAGSASGTETTRRIPSAIADPHTSMTISSREPTPTPFSSAAMSPESHLRESVSPATFEYEKLNELQQELAVIKVQLASLVSARQDDLQRSQFALGTLSPLPPPPPPLSLPWHGASALMTPKKWSPPANPAAQSMSNVLKELSSSGVQLRKTGSPYVR</sequence>
<feature type="compositionally biased region" description="Low complexity" evidence="6">
    <location>
        <begin position="417"/>
        <end position="430"/>
    </location>
</feature>